<feature type="domain" description="HTTM-like" evidence="6">
    <location>
        <begin position="33"/>
        <end position="307"/>
    </location>
</feature>
<dbReference type="STRING" id="1278298.GCA_000428685_02604"/>
<name>A0A3S4SEE7_9ACTO</name>
<dbReference type="PANTHER" id="PTHR39535">
    <property type="entry name" value="SPORULATION-DELAYING PROTEIN SDPB"/>
    <property type="match status" value="1"/>
</dbReference>
<feature type="transmembrane region" description="Helical" evidence="5">
    <location>
        <begin position="96"/>
        <end position="117"/>
    </location>
</feature>
<evidence type="ECO:0000313" key="8">
    <source>
        <dbReference type="Proteomes" id="UP000276899"/>
    </source>
</evidence>
<proteinExistence type="predicted"/>
<feature type="transmembrane region" description="Helical" evidence="5">
    <location>
        <begin position="274"/>
        <end position="304"/>
    </location>
</feature>
<organism evidence="7 8">
    <name type="scientific">Actinomyces slackii</name>
    <dbReference type="NCBI Taxonomy" id="52774"/>
    <lineage>
        <taxon>Bacteria</taxon>
        <taxon>Bacillati</taxon>
        <taxon>Actinomycetota</taxon>
        <taxon>Actinomycetes</taxon>
        <taxon>Actinomycetales</taxon>
        <taxon>Actinomycetaceae</taxon>
        <taxon>Actinomyces</taxon>
    </lineage>
</organism>
<dbReference type="Proteomes" id="UP000276899">
    <property type="component" value="Chromosome"/>
</dbReference>
<feature type="transmembrane region" description="Helical" evidence="5">
    <location>
        <begin position="129"/>
        <end position="153"/>
    </location>
</feature>
<dbReference type="AlphaFoldDB" id="A0A3S4SEE7"/>
<evidence type="ECO:0000313" key="7">
    <source>
        <dbReference type="EMBL" id="VEG74143.1"/>
    </source>
</evidence>
<dbReference type="SMART" id="SM00752">
    <property type="entry name" value="HTTM"/>
    <property type="match status" value="1"/>
</dbReference>
<evidence type="ECO:0000256" key="4">
    <source>
        <dbReference type="ARBA" id="ARBA00023136"/>
    </source>
</evidence>
<reference evidence="7 8" key="1">
    <citation type="submission" date="2018-12" db="EMBL/GenBank/DDBJ databases">
        <authorList>
            <consortium name="Pathogen Informatics"/>
        </authorList>
    </citation>
    <scope>NUCLEOTIDE SEQUENCE [LARGE SCALE GENOMIC DNA]</scope>
    <source>
        <strain evidence="7 8">NCTC11923</strain>
    </source>
</reference>
<dbReference type="PANTHER" id="PTHR39535:SF2">
    <property type="entry name" value="HTTM DOMAIN-CONTAINING PROTEIN"/>
    <property type="match status" value="1"/>
</dbReference>
<keyword evidence="4 5" id="KW-0472">Membrane</keyword>
<feature type="transmembrane region" description="Helical" evidence="5">
    <location>
        <begin position="240"/>
        <end position="262"/>
    </location>
</feature>
<evidence type="ECO:0000256" key="5">
    <source>
        <dbReference type="SAM" id="Phobius"/>
    </source>
</evidence>
<dbReference type="InterPro" id="IPR011020">
    <property type="entry name" value="HTTM-like"/>
</dbReference>
<dbReference type="InterPro" id="IPR052964">
    <property type="entry name" value="Sporulation_signal_mat"/>
</dbReference>
<accession>A0A3S4SEE7</accession>
<dbReference type="KEGG" id="asla:NCTC11923_00763"/>
<evidence type="ECO:0000259" key="6">
    <source>
        <dbReference type="SMART" id="SM00752"/>
    </source>
</evidence>
<gene>
    <name evidence="7" type="ORF">NCTC11923_00763</name>
</gene>
<keyword evidence="2 5" id="KW-0812">Transmembrane</keyword>
<dbReference type="EMBL" id="LR134363">
    <property type="protein sequence ID" value="VEG74143.1"/>
    <property type="molecule type" value="Genomic_DNA"/>
</dbReference>
<feature type="transmembrane region" description="Helical" evidence="5">
    <location>
        <begin position="174"/>
        <end position="198"/>
    </location>
</feature>
<keyword evidence="8" id="KW-1185">Reference proteome</keyword>
<comment type="subcellular location">
    <subcellularLocation>
        <location evidence="1">Endomembrane system</location>
        <topology evidence="1">Multi-pass membrane protein</topology>
    </subcellularLocation>
</comment>
<dbReference type="GO" id="GO:0012505">
    <property type="term" value="C:endomembrane system"/>
    <property type="evidence" value="ECO:0007669"/>
    <property type="project" value="UniProtKB-SubCell"/>
</dbReference>
<protein>
    <submittedName>
        <fullName evidence="7">Antimicrobial peptide system protein, SdpB family</fullName>
    </submittedName>
</protein>
<sequence>MMPERTDIAGSESSIQSTHGTPLLDRFSNAIISRDPHLFTAGMARTVLGSGTLLTLLFTPKDQLFFRSANYPGGVACFGMNRTVGIYCFQNPHEGGMAYAISLIILLSVIVGVLPWLTSILHFWLMWSFVHSVPIIDGGDQVALAMTAIFVMYHFGDLRLHHWSGRRKYFGQPIVLRAIWWSALILFSIQGSVIYAHAVLGKLNVPEWANGTSVWYWITDPTFSPPEPFLSILKFVSGSWLGTVLLNYGVLGIEAMLALALLARPRTKIRIAMIGVMLHTAFALAFGLWSFLCSMICVIIMYLVTPVLAFYPEMEGVYRNVLDRLFFFGRQWFRNGSSEHQSEA</sequence>
<evidence type="ECO:0000256" key="1">
    <source>
        <dbReference type="ARBA" id="ARBA00004127"/>
    </source>
</evidence>
<keyword evidence="3 5" id="KW-1133">Transmembrane helix</keyword>
<evidence type="ECO:0000256" key="3">
    <source>
        <dbReference type="ARBA" id="ARBA00022989"/>
    </source>
</evidence>
<evidence type="ECO:0000256" key="2">
    <source>
        <dbReference type="ARBA" id="ARBA00022692"/>
    </source>
</evidence>